<accession>A0A1F6D698</accession>
<name>A0A1F6D698_HANXR</name>
<dbReference type="InterPro" id="IPR038062">
    <property type="entry name" value="ScdA-like_N_sf"/>
</dbReference>
<dbReference type="Proteomes" id="UP000178606">
    <property type="component" value="Unassembled WGS sequence"/>
</dbReference>
<evidence type="ECO:0000313" key="1">
    <source>
        <dbReference type="EMBL" id="OGG56861.1"/>
    </source>
</evidence>
<organism evidence="1 2">
    <name type="scientific">Handelsmanbacteria sp. (strain RIFCSPLOWO2_12_FULL_64_10)</name>
    <dbReference type="NCBI Taxonomy" id="1817868"/>
    <lineage>
        <taxon>Bacteria</taxon>
        <taxon>Candidatus Handelsmaniibacteriota</taxon>
    </lineage>
</organism>
<evidence type="ECO:0008006" key="3">
    <source>
        <dbReference type="Google" id="ProtNLM"/>
    </source>
</evidence>
<protein>
    <recommendedName>
        <fullName evidence="3">DUF1858 domain-containing protein</fullName>
    </recommendedName>
</protein>
<dbReference type="InterPro" id="IPR023883">
    <property type="entry name" value="CHP03980_redox-disulphide"/>
</dbReference>
<dbReference type="NCBIfam" id="TIGR03980">
    <property type="entry name" value="prismane_assoc"/>
    <property type="match status" value="1"/>
</dbReference>
<evidence type="ECO:0000313" key="2">
    <source>
        <dbReference type="Proteomes" id="UP000178606"/>
    </source>
</evidence>
<reference evidence="1 2" key="1">
    <citation type="journal article" date="2016" name="Nat. Commun.">
        <title>Thousands of microbial genomes shed light on interconnected biogeochemical processes in an aquifer system.</title>
        <authorList>
            <person name="Anantharaman K."/>
            <person name="Brown C.T."/>
            <person name="Hug L.A."/>
            <person name="Sharon I."/>
            <person name="Castelle C.J."/>
            <person name="Probst A.J."/>
            <person name="Thomas B.C."/>
            <person name="Singh A."/>
            <person name="Wilkins M.J."/>
            <person name="Karaoz U."/>
            <person name="Brodie E.L."/>
            <person name="Williams K.H."/>
            <person name="Hubbard S.S."/>
            <person name="Banfield J.F."/>
        </authorList>
    </citation>
    <scope>NUCLEOTIDE SEQUENCE [LARGE SCALE GENOMIC DNA]</scope>
    <source>
        <strain evidence="2">RIFCSPLOWO2_12_FULL_64_10</strain>
    </source>
</reference>
<sequence>MDTVLYGAVGLFTLLSLVNWRRCARLKGEVERLERGTDELRALVNVSHERMKSEILSRVQTELRRREGGPAFHGDMSVGEAMKLHPQAAAVMAGFHLGGCSSCNISDNHILGDAARDYGVHIDHLLTALNGLLDGTTKTPEDGLHAHAGSMLQIQAVK</sequence>
<dbReference type="EMBL" id="MFKF01000023">
    <property type="protein sequence ID" value="OGG56861.1"/>
    <property type="molecule type" value="Genomic_DNA"/>
</dbReference>
<gene>
    <name evidence="1" type="ORF">A3F84_10735</name>
</gene>
<dbReference type="AlphaFoldDB" id="A0A1F6D698"/>
<dbReference type="Gene3D" id="1.10.3910.10">
    <property type="entry name" value="SP0561-like"/>
    <property type="match status" value="1"/>
</dbReference>
<proteinExistence type="predicted"/>
<dbReference type="PANTHER" id="PTHR39341">
    <property type="entry name" value="BSL7085 PROTEIN"/>
    <property type="match status" value="1"/>
</dbReference>
<comment type="caution">
    <text evidence="1">The sequence shown here is derived from an EMBL/GenBank/DDBJ whole genome shotgun (WGS) entry which is preliminary data.</text>
</comment>
<dbReference type="SUPFAM" id="SSF140683">
    <property type="entry name" value="SP0561-like"/>
    <property type="match status" value="1"/>
</dbReference>
<dbReference type="PANTHER" id="PTHR39341:SF1">
    <property type="entry name" value="DUF1858 DOMAIN-CONTAINING PROTEIN"/>
    <property type="match status" value="1"/>
</dbReference>